<dbReference type="EMBL" id="AHAM01000297">
    <property type="protein sequence ID" value="EHK52941.1"/>
    <property type="molecule type" value="Genomic_DNA"/>
</dbReference>
<keyword evidence="2" id="KW-1185">Reference proteome</keyword>
<sequence length="63" mass="6953">MSSAHQNLPIWLNAKRCCFEPYRGSPRQITDTMNSMNSLIKLESANQFAANSHTEADAAIKAA</sequence>
<dbReference type="PATRIC" id="fig|1107882.3.peg.6331"/>
<protein>
    <submittedName>
        <fullName evidence="1">Uncharacterized protein</fullName>
    </submittedName>
</protein>
<dbReference type="Proteomes" id="UP000003250">
    <property type="component" value="Unassembled WGS sequence"/>
</dbReference>
<gene>
    <name evidence="1" type="ORF">MAXJ12_32764</name>
</gene>
<proteinExistence type="predicted"/>
<name>H0I255_9HYPH</name>
<evidence type="ECO:0000313" key="2">
    <source>
        <dbReference type="Proteomes" id="UP000003250"/>
    </source>
</evidence>
<reference evidence="1 2" key="1">
    <citation type="journal article" date="2012" name="J. Bacteriol.">
        <title>Draft Genome Sequence of Mesorhizobium alhagi CCNWXJ12-2T, a Novel Salt-Resistant Species Isolated from the Desert of Northwestern China.</title>
        <authorList>
            <person name="Zhou M."/>
            <person name="Chen W."/>
            <person name="Chen H."/>
            <person name="Wei G."/>
        </authorList>
    </citation>
    <scope>NUCLEOTIDE SEQUENCE [LARGE SCALE GENOMIC DNA]</scope>
    <source>
        <strain evidence="1 2">CCNWXJ12-2</strain>
    </source>
</reference>
<evidence type="ECO:0000313" key="1">
    <source>
        <dbReference type="EMBL" id="EHK52941.1"/>
    </source>
</evidence>
<dbReference type="AlphaFoldDB" id="H0I255"/>
<accession>H0I255</accession>
<organism evidence="1 2">
    <name type="scientific">Mesorhizobium alhagi CCNWXJ12-2</name>
    <dbReference type="NCBI Taxonomy" id="1107882"/>
    <lineage>
        <taxon>Bacteria</taxon>
        <taxon>Pseudomonadati</taxon>
        <taxon>Pseudomonadota</taxon>
        <taxon>Alphaproteobacteria</taxon>
        <taxon>Hyphomicrobiales</taxon>
        <taxon>Phyllobacteriaceae</taxon>
        <taxon>Allomesorhizobium</taxon>
    </lineage>
</organism>